<reference evidence="2" key="1">
    <citation type="journal article" date="2023" name="Science">
        <title>Genome structures resolve the early diversification of teleost fishes.</title>
        <authorList>
            <person name="Parey E."/>
            <person name="Louis A."/>
            <person name="Montfort J."/>
            <person name="Bouchez O."/>
            <person name="Roques C."/>
            <person name="Iampietro C."/>
            <person name="Lluch J."/>
            <person name="Castinel A."/>
            <person name="Donnadieu C."/>
            <person name="Desvignes T."/>
            <person name="Floi Bucao C."/>
            <person name="Jouanno E."/>
            <person name="Wen M."/>
            <person name="Mejri S."/>
            <person name="Dirks R."/>
            <person name="Jansen H."/>
            <person name="Henkel C."/>
            <person name="Chen W.J."/>
            <person name="Zahm M."/>
            <person name="Cabau C."/>
            <person name="Klopp C."/>
            <person name="Thompson A.W."/>
            <person name="Robinson-Rechavi M."/>
            <person name="Braasch I."/>
            <person name="Lecointre G."/>
            <person name="Bobe J."/>
            <person name="Postlethwait J.H."/>
            <person name="Berthelot C."/>
            <person name="Roest Crollius H."/>
            <person name="Guiguen Y."/>
        </authorList>
    </citation>
    <scope>NUCLEOTIDE SEQUENCE</scope>
    <source>
        <strain evidence="2">NC1722</strain>
    </source>
</reference>
<evidence type="ECO:0000313" key="2">
    <source>
        <dbReference type="EMBL" id="KAJ8400801.1"/>
    </source>
</evidence>
<gene>
    <name evidence="2" type="ORF">AAFF_G00391550</name>
</gene>
<accession>A0AAD7SDX8</accession>
<evidence type="ECO:0000313" key="3">
    <source>
        <dbReference type="Proteomes" id="UP001221898"/>
    </source>
</evidence>
<keyword evidence="3" id="KW-1185">Reference proteome</keyword>
<dbReference type="Proteomes" id="UP001221898">
    <property type="component" value="Unassembled WGS sequence"/>
</dbReference>
<dbReference type="AlphaFoldDB" id="A0AAD7SDX8"/>
<feature type="region of interest" description="Disordered" evidence="1">
    <location>
        <begin position="1"/>
        <end position="26"/>
    </location>
</feature>
<comment type="caution">
    <text evidence="2">The sequence shown here is derived from an EMBL/GenBank/DDBJ whole genome shotgun (WGS) entry which is preliminary data.</text>
</comment>
<proteinExistence type="predicted"/>
<protein>
    <submittedName>
        <fullName evidence="2">Uncharacterized protein</fullName>
    </submittedName>
</protein>
<evidence type="ECO:0000256" key="1">
    <source>
        <dbReference type="SAM" id="MobiDB-lite"/>
    </source>
</evidence>
<name>A0AAD7SDX8_9TELE</name>
<organism evidence="2 3">
    <name type="scientific">Aldrovandia affinis</name>
    <dbReference type="NCBI Taxonomy" id="143900"/>
    <lineage>
        <taxon>Eukaryota</taxon>
        <taxon>Metazoa</taxon>
        <taxon>Chordata</taxon>
        <taxon>Craniata</taxon>
        <taxon>Vertebrata</taxon>
        <taxon>Euteleostomi</taxon>
        <taxon>Actinopterygii</taxon>
        <taxon>Neopterygii</taxon>
        <taxon>Teleostei</taxon>
        <taxon>Notacanthiformes</taxon>
        <taxon>Halosauridae</taxon>
        <taxon>Aldrovandia</taxon>
    </lineage>
</organism>
<dbReference type="EMBL" id="JAINUG010000074">
    <property type="protein sequence ID" value="KAJ8400801.1"/>
    <property type="molecule type" value="Genomic_DNA"/>
</dbReference>
<sequence length="158" mass="17569">MTCADGPEPTWPQSDRRPCPGAAGGIETHFSPKASWFLPPVRRALQETAAACPPASCFPIILSARKHIRAGTSPRRILRQERSGLGGQCAWARHHIHMGMGCQQRQGLRTSTRTWWNLRHGRPTCSVTLRRSTQPRCPTCDYQLRNTATPICPVAANY</sequence>